<dbReference type="AlphaFoldDB" id="J3L2L7"/>
<evidence type="ECO:0000313" key="2">
    <source>
        <dbReference type="Proteomes" id="UP000006038"/>
    </source>
</evidence>
<organism evidence="1">
    <name type="scientific">Oryza brachyantha</name>
    <name type="common">malo sina</name>
    <dbReference type="NCBI Taxonomy" id="4533"/>
    <lineage>
        <taxon>Eukaryota</taxon>
        <taxon>Viridiplantae</taxon>
        <taxon>Streptophyta</taxon>
        <taxon>Embryophyta</taxon>
        <taxon>Tracheophyta</taxon>
        <taxon>Spermatophyta</taxon>
        <taxon>Magnoliopsida</taxon>
        <taxon>Liliopsida</taxon>
        <taxon>Poales</taxon>
        <taxon>Poaceae</taxon>
        <taxon>BOP clade</taxon>
        <taxon>Oryzoideae</taxon>
        <taxon>Oryzeae</taxon>
        <taxon>Oryzinae</taxon>
        <taxon>Oryza</taxon>
    </lineage>
</organism>
<reference evidence="1" key="1">
    <citation type="journal article" date="2013" name="Nat. Commun.">
        <title>Whole-genome sequencing of Oryza brachyantha reveals mechanisms underlying Oryza genome evolution.</title>
        <authorList>
            <person name="Chen J."/>
            <person name="Huang Q."/>
            <person name="Gao D."/>
            <person name="Wang J."/>
            <person name="Lang Y."/>
            <person name="Liu T."/>
            <person name="Li B."/>
            <person name="Bai Z."/>
            <person name="Luis Goicoechea J."/>
            <person name="Liang C."/>
            <person name="Chen C."/>
            <person name="Zhang W."/>
            <person name="Sun S."/>
            <person name="Liao Y."/>
            <person name="Zhang X."/>
            <person name="Yang L."/>
            <person name="Song C."/>
            <person name="Wang M."/>
            <person name="Shi J."/>
            <person name="Liu G."/>
            <person name="Liu J."/>
            <person name="Zhou H."/>
            <person name="Zhou W."/>
            <person name="Yu Q."/>
            <person name="An N."/>
            <person name="Chen Y."/>
            <person name="Cai Q."/>
            <person name="Wang B."/>
            <person name="Liu B."/>
            <person name="Min J."/>
            <person name="Huang Y."/>
            <person name="Wu H."/>
            <person name="Li Z."/>
            <person name="Zhang Y."/>
            <person name="Yin Y."/>
            <person name="Song W."/>
            <person name="Jiang J."/>
            <person name="Jackson S.A."/>
            <person name="Wing R.A."/>
            <person name="Wang J."/>
            <person name="Chen M."/>
        </authorList>
    </citation>
    <scope>NUCLEOTIDE SEQUENCE [LARGE SCALE GENOMIC DNA]</scope>
    <source>
        <strain evidence="1">cv. IRGC 101232</strain>
    </source>
</reference>
<evidence type="ECO:0000313" key="1">
    <source>
        <dbReference type="EnsemblPlants" id="OB01G34730.1"/>
    </source>
</evidence>
<reference evidence="1" key="2">
    <citation type="submission" date="2013-04" db="UniProtKB">
        <authorList>
            <consortium name="EnsemblPlants"/>
        </authorList>
    </citation>
    <scope>IDENTIFICATION</scope>
</reference>
<dbReference type="Proteomes" id="UP000006038">
    <property type="component" value="Chromosome 1"/>
</dbReference>
<keyword evidence="2" id="KW-1185">Reference proteome</keyword>
<protein>
    <submittedName>
        <fullName evidence="1">Uncharacterized protein</fullName>
    </submittedName>
</protein>
<dbReference type="Gramene" id="OB01G34730.1">
    <property type="protein sequence ID" value="OB01G34730.1"/>
    <property type="gene ID" value="OB01G34730"/>
</dbReference>
<accession>J3L2L7</accession>
<proteinExistence type="predicted"/>
<dbReference type="EnsemblPlants" id="OB01G34730.1">
    <property type="protein sequence ID" value="OB01G34730.1"/>
    <property type="gene ID" value="OB01G34730"/>
</dbReference>
<name>J3L2L7_ORYBR</name>
<dbReference type="HOGENOM" id="CLU_3109581_0_0_1"/>
<sequence length="51" mass="5767">MGMLHVCGFSLHMIRETFVGPDGMDELLGMLLRNLGPVWHSAPQRYNEVPL</sequence>